<proteinExistence type="predicted"/>
<feature type="region of interest" description="Disordered" evidence="1">
    <location>
        <begin position="124"/>
        <end position="147"/>
    </location>
</feature>
<feature type="region of interest" description="Disordered" evidence="1">
    <location>
        <begin position="1"/>
        <end position="76"/>
    </location>
</feature>
<gene>
    <name evidence="2" type="ORF">SAMN04488021_13811</name>
</gene>
<organism evidence="2 3">
    <name type="scientific">Paracoccus aminovorans</name>
    <dbReference type="NCBI Taxonomy" id="34004"/>
    <lineage>
        <taxon>Bacteria</taxon>
        <taxon>Pseudomonadati</taxon>
        <taxon>Pseudomonadota</taxon>
        <taxon>Alphaproteobacteria</taxon>
        <taxon>Rhodobacterales</taxon>
        <taxon>Paracoccaceae</taxon>
        <taxon>Paracoccus</taxon>
    </lineage>
</organism>
<evidence type="ECO:0000313" key="3">
    <source>
        <dbReference type="Proteomes" id="UP000183635"/>
    </source>
</evidence>
<dbReference type="AlphaFoldDB" id="A0A1I3DFS6"/>
<keyword evidence="3" id="KW-1185">Reference proteome</keyword>
<dbReference type="EMBL" id="FOPU01000038">
    <property type="protein sequence ID" value="SFH85503.1"/>
    <property type="molecule type" value="Genomic_DNA"/>
</dbReference>
<reference evidence="2 3" key="1">
    <citation type="submission" date="2016-10" db="EMBL/GenBank/DDBJ databases">
        <authorList>
            <person name="de Groot N.N."/>
        </authorList>
    </citation>
    <scope>NUCLEOTIDE SEQUENCE [LARGE SCALE GENOMIC DNA]</scope>
    <source>
        <strain evidence="2 3">DSM 8537</strain>
    </source>
</reference>
<dbReference type="Proteomes" id="UP000183635">
    <property type="component" value="Unassembled WGS sequence"/>
</dbReference>
<sequence length="223" mass="23324">MIALESGAVLAAPSVSSTRTGEPAGPVRSARRRRQSRRDSAHRLQVATMTKAGRSGQRESCPVGDHPARTPRQSALSRVGRLCASAAFRLTGPRRVSLGGRGAIFKVCGAFRWGRPFAQSVRVDAKGASTRPNPRAGGGSRKSARGAGSVLRPWTLGRGADPQRAVFRKCRRSNPDCRYSPFSNRANIAILPGLAVRGAVLPVHSSVGRQAAADAAALAAAAG</sequence>
<evidence type="ECO:0000256" key="1">
    <source>
        <dbReference type="SAM" id="MobiDB-lite"/>
    </source>
</evidence>
<name>A0A1I3DFS6_9RHOB</name>
<accession>A0A1I3DFS6</accession>
<evidence type="ECO:0000313" key="2">
    <source>
        <dbReference type="EMBL" id="SFH85503.1"/>
    </source>
</evidence>
<protein>
    <submittedName>
        <fullName evidence="2">Uncharacterized protein</fullName>
    </submittedName>
</protein>